<feature type="domain" description="Ketopantoate reductase N-terminal" evidence="7">
    <location>
        <begin position="46"/>
        <end position="149"/>
    </location>
</feature>
<dbReference type="EMBL" id="SGPM01000006">
    <property type="protein sequence ID" value="THH33458.1"/>
    <property type="molecule type" value="Genomic_DNA"/>
</dbReference>
<comment type="similarity">
    <text evidence="1">Belongs to the ketopantoate reductase family.</text>
</comment>
<feature type="compositionally biased region" description="Polar residues" evidence="6">
    <location>
        <begin position="29"/>
        <end position="41"/>
    </location>
</feature>
<dbReference type="InterPro" id="IPR050838">
    <property type="entry name" value="Ketopantoate_reductase"/>
</dbReference>
<dbReference type="Proteomes" id="UP000308730">
    <property type="component" value="Unassembled WGS sequence"/>
</dbReference>
<evidence type="ECO:0000256" key="1">
    <source>
        <dbReference type="ARBA" id="ARBA00007870"/>
    </source>
</evidence>
<evidence type="ECO:0000313" key="10">
    <source>
        <dbReference type="Proteomes" id="UP000308730"/>
    </source>
</evidence>
<dbReference type="InterPro" id="IPR003710">
    <property type="entry name" value="ApbA"/>
</dbReference>
<reference evidence="9 10" key="1">
    <citation type="submission" date="2019-02" db="EMBL/GenBank/DDBJ databases">
        <title>Genome sequencing of the rare red list fungi Antrodiella citrinella (Flaviporus citrinellus).</title>
        <authorList>
            <person name="Buettner E."/>
            <person name="Kellner H."/>
        </authorList>
    </citation>
    <scope>NUCLEOTIDE SEQUENCE [LARGE SCALE GENOMIC DNA]</scope>
    <source>
        <strain evidence="9 10">DSM 108506</strain>
    </source>
</reference>
<dbReference type="GO" id="GO:0005739">
    <property type="term" value="C:mitochondrion"/>
    <property type="evidence" value="ECO:0007669"/>
    <property type="project" value="TreeGrafter"/>
</dbReference>
<comment type="caution">
    <text evidence="9">The sequence shown here is derived from an EMBL/GenBank/DDBJ whole genome shotgun (WGS) entry which is preliminary data.</text>
</comment>
<name>A0A4S4N665_9APHY</name>
<sequence length="376" mass="41264">MESNGVELSVSGFQHQGYDFISQGSAHASPWGTTRHQSPIKQTARDASINRNSDVDPKDPEIIESLFVCVKAQSTLETICGLLPRLTPKSTIVLLQNGMGVYDELITQVFPDPLRRPHIVSAAITHGAWIRSSLHVVHAGVGKIDFGIMSDGHERDFEATRNGHARISVGDLSPLPSLSVDDIAPKTQEVDIDDRYRSLRDTVEVLLRMQPLQVSWIPIHDILMSMRRKVVVNAVINPITALLNCENGLIFSHPEGSDLCRAVCQEAEAVFRAQWEADGGDAGTHGRADAAGFPSSLGAEQLETFCKEVAVTTAQNTSSMLMDVRLGRQTEVQYMTGYLIGLGHKYRVRTPTNLSLFNMVKLKTALQQSSPSQRSP</sequence>
<dbReference type="GO" id="GO:0050661">
    <property type="term" value="F:NADP binding"/>
    <property type="evidence" value="ECO:0007669"/>
    <property type="project" value="TreeGrafter"/>
</dbReference>
<dbReference type="Gene3D" id="3.40.50.720">
    <property type="entry name" value="NAD(P)-binding Rossmann-like Domain"/>
    <property type="match status" value="1"/>
</dbReference>
<dbReference type="Pfam" id="PF02558">
    <property type="entry name" value="ApbA"/>
    <property type="match status" value="1"/>
</dbReference>
<proteinExistence type="inferred from homology"/>
<dbReference type="EC" id="1.1.1.169" evidence="2"/>
<evidence type="ECO:0000259" key="8">
    <source>
        <dbReference type="Pfam" id="PF08546"/>
    </source>
</evidence>
<evidence type="ECO:0000256" key="4">
    <source>
        <dbReference type="ARBA" id="ARBA00023002"/>
    </source>
</evidence>
<organism evidence="9 10">
    <name type="scientific">Antrodiella citrinella</name>
    <dbReference type="NCBI Taxonomy" id="2447956"/>
    <lineage>
        <taxon>Eukaryota</taxon>
        <taxon>Fungi</taxon>
        <taxon>Dikarya</taxon>
        <taxon>Basidiomycota</taxon>
        <taxon>Agaricomycotina</taxon>
        <taxon>Agaricomycetes</taxon>
        <taxon>Polyporales</taxon>
        <taxon>Steccherinaceae</taxon>
        <taxon>Antrodiella</taxon>
    </lineage>
</organism>
<evidence type="ECO:0000256" key="6">
    <source>
        <dbReference type="SAM" id="MobiDB-lite"/>
    </source>
</evidence>
<dbReference type="InterPro" id="IPR008927">
    <property type="entry name" value="6-PGluconate_DH-like_C_sf"/>
</dbReference>
<protein>
    <recommendedName>
        <fullName evidence="2">2-dehydropantoate 2-reductase</fullName>
        <ecNumber evidence="2">1.1.1.169</ecNumber>
    </recommendedName>
    <alternativeName>
        <fullName evidence="5">Ketopantoate reductase</fullName>
    </alternativeName>
</protein>
<dbReference type="GO" id="GO:0015940">
    <property type="term" value="P:pantothenate biosynthetic process"/>
    <property type="evidence" value="ECO:0007669"/>
    <property type="project" value="InterPro"/>
</dbReference>
<dbReference type="SUPFAM" id="SSF51735">
    <property type="entry name" value="NAD(P)-binding Rossmann-fold domains"/>
    <property type="match status" value="1"/>
</dbReference>
<dbReference type="PANTHER" id="PTHR43765:SF2">
    <property type="entry name" value="2-DEHYDROPANTOATE 2-REDUCTASE"/>
    <property type="match status" value="1"/>
</dbReference>
<dbReference type="InterPro" id="IPR013332">
    <property type="entry name" value="KPR_N"/>
</dbReference>
<evidence type="ECO:0000313" key="9">
    <source>
        <dbReference type="EMBL" id="THH33458.1"/>
    </source>
</evidence>
<dbReference type="SUPFAM" id="SSF48179">
    <property type="entry name" value="6-phosphogluconate dehydrogenase C-terminal domain-like"/>
    <property type="match status" value="1"/>
</dbReference>
<dbReference type="InterPro" id="IPR013752">
    <property type="entry name" value="KPA_reductase"/>
</dbReference>
<dbReference type="OrthoDB" id="73846at2759"/>
<dbReference type="Pfam" id="PF08546">
    <property type="entry name" value="ApbA_C"/>
    <property type="match status" value="1"/>
</dbReference>
<dbReference type="PANTHER" id="PTHR43765">
    <property type="entry name" value="2-DEHYDROPANTOATE 2-REDUCTASE-RELATED"/>
    <property type="match status" value="1"/>
</dbReference>
<feature type="domain" description="Ketopantoate reductase C-terminal" evidence="8">
    <location>
        <begin position="222"/>
        <end position="363"/>
    </location>
</feature>
<keyword evidence="10" id="KW-1185">Reference proteome</keyword>
<dbReference type="Gene3D" id="1.10.1040.10">
    <property type="entry name" value="N-(1-d-carboxylethyl)-l-norvaline Dehydrogenase, domain 2"/>
    <property type="match status" value="1"/>
</dbReference>
<dbReference type="AlphaFoldDB" id="A0A4S4N665"/>
<gene>
    <name evidence="9" type="ORF">EUX98_g740</name>
</gene>
<evidence type="ECO:0000256" key="2">
    <source>
        <dbReference type="ARBA" id="ARBA00013014"/>
    </source>
</evidence>
<keyword evidence="4" id="KW-0560">Oxidoreductase</keyword>
<evidence type="ECO:0000256" key="3">
    <source>
        <dbReference type="ARBA" id="ARBA00022857"/>
    </source>
</evidence>
<dbReference type="NCBIfam" id="TIGR00745">
    <property type="entry name" value="apbA_panE"/>
    <property type="match status" value="1"/>
</dbReference>
<dbReference type="InterPro" id="IPR013328">
    <property type="entry name" value="6PGD_dom2"/>
</dbReference>
<keyword evidence="3" id="KW-0521">NADP</keyword>
<dbReference type="InterPro" id="IPR036291">
    <property type="entry name" value="NAD(P)-bd_dom_sf"/>
</dbReference>
<dbReference type="GO" id="GO:0008677">
    <property type="term" value="F:2-dehydropantoate 2-reductase activity"/>
    <property type="evidence" value="ECO:0007669"/>
    <property type="project" value="UniProtKB-EC"/>
</dbReference>
<evidence type="ECO:0000259" key="7">
    <source>
        <dbReference type="Pfam" id="PF02558"/>
    </source>
</evidence>
<evidence type="ECO:0000256" key="5">
    <source>
        <dbReference type="ARBA" id="ARBA00032024"/>
    </source>
</evidence>
<feature type="region of interest" description="Disordered" evidence="6">
    <location>
        <begin position="29"/>
        <end position="55"/>
    </location>
</feature>
<accession>A0A4S4N665</accession>